<dbReference type="Proteomes" id="UP000535908">
    <property type="component" value="Unassembled WGS sequence"/>
</dbReference>
<organism evidence="1 2">
    <name type="scientific">Listeria grandensis</name>
    <dbReference type="NCBI Taxonomy" id="1494963"/>
    <lineage>
        <taxon>Bacteria</taxon>
        <taxon>Bacillati</taxon>
        <taxon>Bacillota</taxon>
        <taxon>Bacilli</taxon>
        <taxon>Bacillales</taxon>
        <taxon>Listeriaceae</taxon>
        <taxon>Listeria</taxon>
    </lineage>
</organism>
<sequence>MRLRQSKILSWRSGLPYDNTCFTIGKEPYGGEHGNTRYFEATASVVEDITYAPPNGITENSGFYVVKLGDNRVVRVSEDIPAFIEEIPE</sequence>
<dbReference type="RefSeq" id="WP_185526724.1">
    <property type="nucleotide sequence ID" value="NZ_JAARWN010000014.1"/>
</dbReference>
<gene>
    <name evidence="1" type="ORF">HCA69_12385</name>
</gene>
<dbReference type="EMBL" id="JAARWN010000014">
    <property type="protein sequence ID" value="MBC1937170.1"/>
    <property type="molecule type" value="Genomic_DNA"/>
</dbReference>
<reference evidence="1 2" key="1">
    <citation type="submission" date="2020-03" db="EMBL/GenBank/DDBJ databases">
        <title>Soil Listeria distribution.</title>
        <authorList>
            <person name="Liao J."/>
            <person name="Wiedmann M."/>
        </authorList>
    </citation>
    <scope>NUCLEOTIDE SEQUENCE [LARGE SCALE GENOMIC DNA]</scope>
    <source>
        <strain evidence="1 2">FSL L7-0741</strain>
    </source>
</reference>
<evidence type="ECO:0000313" key="2">
    <source>
        <dbReference type="Proteomes" id="UP000535908"/>
    </source>
</evidence>
<evidence type="ECO:0000313" key="1">
    <source>
        <dbReference type="EMBL" id="MBC1937170.1"/>
    </source>
</evidence>
<proteinExistence type="predicted"/>
<comment type="caution">
    <text evidence="1">The sequence shown here is derived from an EMBL/GenBank/DDBJ whole genome shotgun (WGS) entry which is preliminary data.</text>
</comment>
<dbReference type="AlphaFoldDB" id="A0A7X0Y524"/>
<name>A0A7X0Y524_9LIST</name>
<protein>
    <submittedName>
        <fullName evidence="1">Uncharacterized protein</fullName>
    </submittedName>
</protein>
<accession>A0A7X0Y524</accession>